<dbReference type="Gene3D" id="2.170.130.10">
    <property type="entry name" value="TonB-dependent receptor, plug domain"/>
    <property type="match status" value="1"/>
</dbReference>
<evidence type="ECO:0000256" key="4">
    <source>
        <dbReference type="ARBA" id="ARBA00022692"/>
    </source>
</evidence>
<dbReference type="SUPFAM" id="SSF56935">
    <property type="entry name" value="Porins"/>
    <property type="match status" value="1"/>
</dbReference>
<dbReference type="InterPro" id="IPR023996">
    <property type="entry name" value="TonB-dep_OMP_SusC/RagA"/>
</dbReference>
<dbReference type="Proteomes" id="UP001517367">
    <property type="component" value="Unassembled WGS sequence"/>
</dbReference>
<keyword evidence="8" id="KW-0732">Signal</keyword>
<accession>A0ABW9JJL1</accession>
<evidence type="ECO:0000256" key="2">
    <source>
        <dbReference type="ARBA" id="ARBA00022448"/>
    </source>
</evidence>
<dbReference type="EMBL" id="SRMP02000026">
    <property type="protein sequence ID" value="MFN0292568.1"/>
    <property type="molecule type" value="Genomic_DNA"/>
</dbReference>
<reference evidence="10 11" key="1">
    <citation type="submission" date="2024-12" db="EMBL/GenBank/DDBJ databases">
        <authorList>
            <person name="Hu S."/>
        </authorList>
    </citation>
    <scope>NUCLEOTIDE SEQUENCE [LARGE SCALE GENOMIC DNA]</scope>
    <source>
        <strain evidence="10 11">P-25</strain>
    </source>
</reference>
<dbReference type="Pfam" id="PF13715">
    <property type="entry name" value="CarbopepD_reg_2"/>
    <property type="match status" value="1"/>
</dbReference>
<proteinExistence type="inferred from homology"/>
<dbReference type="SMART" id="SM00965">
    <property type="entry name" value="STN"/>
    <property type="match status" value="1"/>
</dbReference>
<evidence type="ECO:0000313" key="11">
    <source>
        <dbReference type="Proteomes" id="UP001517367"/>
    </source>
</evidence>
<dbReference type="InterPro" id="IPR039426">
    <property type="entry name" value="TonB-dep_rcpt-like"/>
</dbReference>
<keyword evidence="4 7" id="KW-0812">Transmembrane</keyword>
<dbReference type="Gene3D" id="2.40.170.20">
    <property type="entry name" value="TonB-dependent receptor, beta-barrel domain"/>
    <property type="match status" value="1"/>
</dbReference>
<evidence type="ECO:0000256" key="8">
    <source>
        <dbReference type="SAM" id="SignalP"/>
    </source>
</evidence>
<protein>
    <submittedName>
        <fullName evidence="10">TonB-dependent receptor</fullName>
    </submittedName>
</protein>
<dbReference type="SUPFAM" id="SSF49464">
    <property type="entry name" value="Carboxypeptidase regulatory domain-like"/>
    <property type="match status" value="1"/>
</dbReference>
<organism evidence="10 11">
    <name type="scientific">Pedobacter helvus</name>
    <dbReference type="NCBI Taxonomy" id="2563444"/>
    <lineage>
        <taxon>Bacteria</taxon>
        <taxon>Pseudomonadati</taxon>
        <taxon>Bacteroidota</taxon>
        <taxon>Sphingobacteriia</taxon>
        <taxon>Sphingobacteriales</taxon>
        <taxon>Sphingobacteriaceae</taxon>
        <taxon>Pedobacter</taxon>
    </lineage>
</organism>
<dbReference type="InterPro" id="IPR011662">
    <property type="entry name" value="Secretin/TonB_short_N"/>
</dbReference>
<dbReference type="InterPro" id="IPR012910">
    <property type="entry name" value="Plug_dom"/>
</dbReference>
<dbReference type="InterPro" id="IPR036942">
    <property type="entry name" value="Beta-barrel_TonB_sf"/>
</dbReference>
<comment type="similarity">
    <text evidence="7">Belongs to the TonB-dependent receptor family.</text>
</comment>
<dbReference type="Gene3D" id="2.60.40.1120">
    <property type="entry name" value="Carboxypeptidase-like, regulatory domain"/>
    <property type="match status" value="1"/>
</dbReference>
<dbReference type="NCBIfam" id="TIGR04056">
    <property type="entry name" value="OMP_RagA_SusC"/>
    <property type="match status" value="1"/>
</dbReference>
<dbReference type="NCBIfam" id="TIGR04057">
    <property type="entry name" value="SusC_RagA_signa"/>
    <property type="match status" value="1"/>
</dbReference>
<evidence type="ECO:0000256" key="6">
    <source>
        <dbReference type="ARBA" id="ARBA00023237"/>
    </source>
</evidence>
<dbReference type="PROSITE" id="PS52016">
    <property type="entry name" value="TONB_DEPENDENT_REC_3"/>
    <property type="match status" value="1"/>
</dbReference>
<evidence type="ECO:0000256" key="1">
    <source>
        <dbReference type="ARBA" id="ARBA00004571"/>
    </source>
</evidence>
<keyword evidence="10" id="KW-0675">Receptor</keyword>
<evidence type="ECO:0000259" key="9">
    <source>
        <dbReference type="SMART" id="SM00965"/>
    </source>
</evidence>
<evidence type="ECO:0000256" key="7">
    <source>
        <dbReference type="PROSITE-ProRule" id="PRU01360"/>
    </source>
</evidence>
<evidence type="ECO:0000256" key="5">
    <source>
        <dbReference type="ARBA" id="ARBA00023136"/>
    </source>
</evidence>
<sequence length="1105" mass="122699">MKIIAVIVFVFSLHVSAKTLGQNVSIKKENITLKDVFKELRSQTGYFFIYNSKEVADSKLVSANFSNAPIDVVLTSVLKGFSLTYTIEDKIISLKPAATATVLSPIAQQNRTITGKVTDEEDGTPLIGVSIRVKGLPVGAISNTDGNFSISVSPNDKFLVFSYVGYVTKELTLTTSTKYEIALAKDSKQLDEVVVAFGTTTRNELTNSVTKISAKDIEQRPISNLNSAIVGASPGVQTTAGSGQPGEGPEIRIRGFGSVTGDNAPLYVLDGAPYEGVISNINPEDIDNISILKDASATALYGARAANGVVLITTKKGNTNGKTTISAKFTQAFSERGLPNYETLDAYQYFPIVWEALKNGTSGSAAAASQDLKGYVGWNPFNVADDEIVLQNGQMNPNARLLYPDDVRFREELQRLGMRSDMSVTLSGGSAKTDHYVSLNYLDENGYVIGSDFKRFSGRLRVNSNPRDWLKFGLNLFGTYTKSEQANESSGINENPFYIDLILAPIYPVYKHDPVTGAYLLDNRGNKIYDPGDYRPLFTGRNVVYETIYNSNQVKRNSLNGVANVEAKFWKDFKFSSNFSFTLGNYRSNVYDNSVMGDAVGAGRTTRTNSITNYLNFNQLLTWSKTINRHKISILVGHENYLNYYDYLSGSRRSEGIAGLSVLDNMTTTTALGSYDRDYKTEGYLSKLDYSYRSRYLFSASFRRDGSSRFAPQSRWGNFWSISGAYNIDKEPFFKVKWIDMLKLRASYGEVGNDRTGSYFTYQRLYTLGYNNGTEGGAILTQAGNPNLVWEANQNADVAIEFSALKNRIGGTLEAFNRQSSNLLFAVTVPLTSGLLTYNDNFGSMRNRGIEVQLNGVPVKTKGFRWNVDVNWSTFENKILTLPSSYQERVSGTKKYQTGKSLYEFWLRDWVGVNPDNGDIQYRAADGSTTSTLSNAVYYYAGSAIPDFFGSVNNTFTYKSWSLQALFIYQVGGYTFDNDYRSLMFRGGTTTNGRALHVDMLKRWQNAGDITNIQRLSTSGSISDTDQWLTKSDYLNLRTVALTYNFPKKFLSRLKLTNAKAYVNGENLFITSARKGMDPTQTYTGDAEYTYAPSRIVSFGLNITL</sequence>
<feature type="domain" description="Secretin/TonB short N-terminal" evidence="9">
    <location>
        <begin position="46"/>
        <end position="97"/>
    </location>
</feature>
<gene>
    <name evidence="10" type="ORF">E5L68_014275</name>
</gene>
<feature type="signal peptide" evidence="8">
    <location>
        <begin position="1"/>
        <end position="17"/>
    </location>
</feature>
<dbReference type="Pfam" id="PF07715">
    <property type="entry name" value="Plug"/>
    <property type="match status" value="1"/>
</dbReference>
<keyword evidence="11" id="KW-1185">Reference proteome</keyword>
<feature type="chain" id="PRO_5046482982" evidence="8">
    <location>
        <begin position="18"/>
        <end position="1105"/>
    </location>
</feature>
<dbReference type="InterPro" id="IPR037066">
    <property type="entry name" value="Plug_dom_sf"/>
</dbReference>
<keyword evidence="6 7" id="KW-0998">Cell outer membrane</keyword>
<keyword evidence="3 7" id="KW-1134">Transmembrane beta strand</keyword>
<dbReference type="RefSeq" id="WP_171047050.1">
    <property type="nucleotide sequence ID" value="NZ_SRMP02000026.1"/>
</dbReference>
<name>A0ABW9JJL1_9SPHI</name>
<evidence type="ECO:0000313" key="10">
    <source>
        <dbReference type="EMBL" id="MFN0292568.1"/>
    </source>
</evidence>
<comment type="caution">
    <text evidence="10">The sequence shown here is derived from an EMBL/GenBank/DDBJ whole genome shotgun (WGS) entry which is preliminary data.</text>
</comment>
<evidence type="ECO:0000256" key="3">
    <source>
        <dbReference type="ARBA" id="ARBA00022452"/>
    </source>
</evidence>
<keyword evidence="5 7" id="KW-0472">Membrane</keyword>
<keyword evidence="2 7" id="KW-0813">Transport</keyword>
<comment type="subcellular location">
    <subcellularLocation>
        <location evidence="1 7">Cell outer membrane</location>
        <topology evidence="1 7">Multi-pass membrane protein</topology>
    </subcellularLocation>
</comment>
<dbReference type="InterPro" id="IPR023997">
    <property type="entry name" value="TonB-dep_OMP_SusC/RagA_CS"/>
</dbReference>
<dbReference type="InterPro" id="IPR008969">
    <property type="entry name" value="CarboxyPept-like_regulatory"/>
</dbReference>